<gene>
    <name evidence="1" type="ORF">NCTC5664_01701</name>
</gene>
<accession>A0A380DSC4</accession>
<organism evidence="1 2">
    <name type="scientific">Staphylococcus aureus</name>
    <dbReference type="NCBI Taxonomy" id="1280"/>
    <lineage>
        <taxon>Bacteria</taxon>
        <taxon>Bacillati</taxon>
        <taxon>Bacillota</taxon>
        <taxon>Bacilli</taxon>
        <taxon>Bacillales</taxon>
        <taxon>Staphylococcaceae</taxon>
        <taxon>Staphylococcus</taxon>
    </lineage>
</organism>
<name>A0A380DSC4_STAAU</name>
<evidence type="ECO:0000313" key="1">
    <source>
        <dbReference type="EMBL" id="SUK48651.1"/>
    </source>
</evidence>
<sequence>MQCKRCGNKEFTETTQYMKIKKSKLSINGSEIKYIFCKKYGLVKDIEVLNPQTFE</sequence>
<protein>
    <submittedName>
        <fullName evidence="1">Uncharacterized protein</fullName>
    </submittedName>
</protein>
<reference evidence="1 2" key="1">
    <citation type="submission" date="2018-06" db="EMBL/GenBank/DDBJ databases">
        <authorList>
            <consortium name="Pathogen Informatics"/>
            <person name="Doyle S."/>
        </authorList>
    </citation>
    <scope>NUCLEOTIDE SEQUENCE [LARGE SCALE GENOMIC DNA]</scope>
    <source>
        <strain evidence="1 2">NCTC5664</strain>
    </source>
</reference>
<proteinExistence type="predicted"/>
<dbReference type="Proteomes" id="UP000254502">
    <property type="component" value="Unassembled WGS sequence"/>
</dbReference>
<dbReference type="AlphaFoldDB" id="A0A380DSC4"/>
<dbReference type="EMBL" id="UHAQ01000002">
    <property type="protein sequence ID" value="SUK48651.1"/>
    <property type="molecule type" value="Genomic_DNA"/>
</dbReference>
<evidence type="ECO:0000313" key="2">
    <source>
        <dbReference type="Proteomes" id="UP000254502"/>
    </source>
</evidence>